<dbReference type="Gene3D" id="3.40.50.1000">
    <property type="entry name" value="HAD superfamily/HAD-like"/>
    <property type="match status" value="1"/>
</dbReference>
<dbReference type="InterPro" id="IPR023214">
    <property type="entry name" value="HAD_sf"/>
</dbReference>
<keyword evidence="2" id="KW-1185">Reference proteome</keyword>
<dbReference type="PANTHER" id="PTHR43434">
    <property type="entry name" value="PHOSPHOGLYCOLATE PHOSPHATASE"/>
    <property type="match status" value="1"/>
</dbReference>
<dbReference type="SFLD" id="SFLDS00003">
    <property type="entry name" value="Haloacid_Dehalogenase"/>
    <property type="match status" value="1"/>
</dbReference>
<dbReference type="NCBIfam" id="TIGR01509">
    <property type="entry name" value="HAD-SF-IA-v3"/>
    <property type="match status" value="1"/>
</dbReference>
<name>A0A6I6D2Q1_9GAMM</name>
<dbReference type="GO" id="GO:0005829">
    <property type="term" value="C:cytosol"/>
    <property type="evidence" value="ECO:0007669"/>
    <property type="project" value="TreeGrafter"/>
</dbReference>
<evidence type="ECO:0000313" key="1">
    <source>
        <dbReference type="EMBL" id="QGT77601.1"/>
    </source>
</evidence>
<dbReference type="GO" id="GO:0006281">
    <property type="term" value="P:DNA repair"/>
    <property type="evidence" value="ECO:0007669"/>
    <property type="project" value="TreeGrafter"/>
</dbReference>
<dbReference type="EMBL" id="CP046415">
    <property type="protein sequence ID" value="QGT77601.1"/>
    <property type="molecule type" value="Genomic_DNA"/>
</dbReference>
<gene>
    <name evidence="1" type="ORF">GM160_01145</name>
</gene>
<dbReference type="InterPro" id="IPR006439">
    <property type="entry name" value="HAD-SF_hydro_IA"/>
</dbReference>
<dbReference type="InterPro" id="IPR036412">
    <property type="entry name" value="HAD-like_sf"/>
</dbReference>
<organism evidence="1 2">
    <name type="scientific">Guyparkeria halophila</name>
    <dbReference type="NCBI Taxonomy" id="47960"/>
    <lineage>
        <taxon>Bacteria</taxon>
        <taxon>Pseudomonadati</taxon>
        <taxon>Pseudomonadota</taxon>
        <taxon>Gammaproteobacteria</taxon>
        <taxon>Chromatiales</taxon>
        <taxon>Thioalkalibacteraceae</taxon>
        <taxon>Guyparkeria</taxon>
    </lineage>
</organism>
<accession>A0A6I6D2Q1</accession>
<keyword evidence="1" id="KW-0378">Hydrolase</keyword>
<dbReference type="RefSeq" id="WP_156227519.1">
    <property type="nucleotide sequence ID" value="NZ_CP046415.1"/>
</dbReference>
<evidence type="ECO:0000313" key="2">
    <source>
        <dbReference type="Proteomes" id="UP000427716"/>
    </source>
</evidence>
<dbReference type="AlphaFoldDB" id="A0A6I6D2Q1"/>
<dbReference type="PANTHER" id="PTHR43434:SF3">
    <property type="entry name" value="GMP_IMP NUCLEOTIDASE YRFG"/>
    <property type="match status" value="1"/>
</dbReference>
<protein>
    <submittedName>
        <fullName evidence="1">HAD-IA family hydrolase</fullName>
    </submittedName>
</protein>
<reference evidence="1 2" key="1">
    <citation type="submission" date="2019-11" db="EMBL/GenBank/DDBJ databases">
        <authorList>
            <person name="Zhang J."/>
            <person name="Sun C."/>
        </authorList>
    </citation>
    <scope>NUCLEOTIDE SEQUENCE [LARGE SCALE GENOMIC DNA]</scope>
    <source>
        <strain evidence="2">sp2</strain>
    </source>
</reference>
<dbReference type="GO" id="GO:0008967">
    <property type="term" value="F:phosphoglycolate phosphatase activity"/>
    <property type="evidence" value="ECO:0007669"/>
    <property type="project" value="TreeGrafter"/>
</dbReference>
<dbReference type="InterPro" id="IPR050155">
    <property type="entry name" value="HAD-like_hydrolase_sf"/>
</dbReference>
<dbReference type="KEGG" id="ghl:GM160_01145"/>
<dbReference type="Proteomes" id="UP000427716">
    <property type="component" value="Chromosome"/>
</dbReference>
<dbReference type="Pfam" id="PF00702">
    <property type="entry name" value="Hydrolase"/>
    <property type="match status" value="1"/>
</dbReference>
<dbReference type="SFLD" id="SFLDG01129">
    <property type="entry name" value="C1.5:_HAD__Beta-PGM__Phosphata"/>
    <property type="match status" value="1"/>
</dbReference>
<proteinExistence type="predicted"/>
<dbReference type="SUPFAM" id="SSF56784">
    <property type="entry name" value="HAD-like"/>
    <property type="match status" value="1"/>
</dbReference>
<sequence>MSETPWSATPRAASPASLALPWSEIDTVLLDMDGTLLDLDFDARFWKEHFPRRYVELSGLAEPEAMARLNARFEGLRGQLAWYCLDDWHRALAPDCRNELDLVALKRELAHHIRYRHGVPEFLERLGGAGKQRVLVTNAHPASVDLKFERVDLATRLDRLFNAHEIGAAKESPRFWDRLADQLHFDPDRTLLVDDNLVALAAAEDFGIRHLRAITLPNSRGEAMDTAPFEPLDDFLAATAILADR</sequence>